<dbReference type="GO" id="GO:0005935">
    <property type="term" value="C:cellular bud neck"/>
    <property type="evidence" value="ECO:0007669"/>
    <property type="project" value="TreeGrafter"/>
</dbReference>
<keyword evidence="3" id="KW-1185">Reference proteome</keyword>
<protein>
    <submittedName>
        <fullName evidence="2">Uncharacterized protein</fullName>
    </submittedName>
</protein>
<feature type="transmembrane region" description="Helical" evidence="1">
    <location>
        <begin position="40"/>
        <end position="61"/>
    </location>
</feature>
<sequence length="143" mass="16376">MPLDICPKSYAASLFKRDTLSTAESFKSWSTCMDNKTCKIVAIVGICVAALLVIWILATFVQCLCMGVSCLSALCCCCCRGAHKNRYVEPAQQPYENRNMYPRQPPMMQMEQTYQPVPHYGGYEENRYKKDDHEYTGYKPLQF</sequence>
<organism evidence="2 3">
    <name type="scientific">Metschnikowia bicuspidata var. bicuspidata NRRL YB-4993</name>
    <dbReference type="NCBI Taxonomy" id="869754"/>
    <lineage>
        <taxon>Eukaryota</taxon>
        <taxon>Fungi</taxon>
        <taxon>Dikarya</taxon>
        <taxon>Ascomycota</taxon>
        <taxon>Saccharomycotina</taxon>
        <taxon>Pichiomycetes</taxon>
        <taxon>Metschnikowiaceae</taxon>
        <taxon>Metschnikowia</taxon>
    </lineage>
</organism>
<keyword evidence="1" id="KW-1133">Transmembrane helix</keyword>
<proteinExistence type="predicted"/>
<name>A0A1A0HA05_9ASCO</name>
<dbReference type="PANTHER" id="PTHR40018">
    <property type="entry name" value="[PSI+] INDUCTION PROTEIN 2"/>
    <property type="match status" value="1"/>
</dbReference>
<evidence type="ECO:0000313" key="2">
    <source>
        <dbReference type="EMBL" id="OBA20846.1"/>
    </source>
</evidence>
<dbReference type="AlphaFoldDB" id="A0A1A0HA05"/>
<dbReference type="EMBL" id="LXTC01000003">
    <property type="protein sequence ID" value="OBA20846.1"/>
    <property type="molecule type" value="Genomic_DNA"/>
</dbReference>
<dbReference type="InterPro" id="IPR037504">
    <property type="entry name" value="PSI_induc_2"/>
</dbReference>
<evidence type="ECO:0000256" key="1">
    <source>
        <dbReference type="SAM" id="Phobius"/>
    </source>
</evidence>
<dbReference type="Proteomes" id="UP000092555">
    <property type="component" value="Unassembled WGS sequence"/>
</dbReference>
<comment type="caution">
    <text evidence="2">The sequence shown here is derived from an EMBL/GenBank/DDBJ whole genome shotgun (WGS) entry which is preliminary data.</text>
</comment>
<dbReference type="RefSeq" id="XP_018711356.1">
    <property type="nucleotide sequence ID" value="XM_018857379.1"/>
</dbReference>
<dbReference type="STRING" id="869754.A0A1A0HA05"/>
<dbReference type="GO" id="GO:0005886">
    <property type="term" value="C:plasma membrane"/>
    <property type="evidence" value="ECO:0007669"/>
    <property type="project" value="TreeGrafter"/>
</dbReference>
<dbReference type="PANTHER" id="PTHR40018:SF1">
    <property type="entry name" value="[PSI+] INDUCTION PROTEIN 2"/>
    <property type="match status" value="1"/>
</dbReference>
<reference evidence="2 3" key="1">
    <citation type="submission" date="2016-05" db="EMBL/GenBank/DDBJ databases">
        <title>Comparative genomics of biotechnologically important yeasts.</title>
        <authorList>
            <consortium name="DOE Joint Genome Institute"/>
            <person name="Riley R."/>
            <person name="Haridas S."/>
            <person name="Wolfe K.H."/>
            <person name="Lopes M.R."/>
            <person name="Hittinger C.T."/>
            <person name="Goker M."/>
            <person name="Salamov A."/>
            <person name="Wisecaver J."/>
            <person name="Long T.M."/>
            <person name="Aerts A.L."/>
            <person name="Barry K."/>
            <person name="Choi C."/>
            <person name="Clum A."/>
            <person name="Coughlan A.Y."/>
            <person name="Deshpande S."/>
            <person name="Douglass A.P."/>
            <person name="Hanson S.J."/>
            <person name="Klenk H.-P."/>
            <person name="LaButti K."/>
            <person name="Lapidus A."/>
            <person name="Lindquist E."/>
            <person name="Lipzen A."/>
            <person name="Meier-kolthoff J.P."/>
            <person name="Ohm R.A."/>
            <person name="Otillar R.P."/>
            <person name="Pangilinan J."/>
            <person name="Peng Y."/>
            <person name="Rokas A."/>
            <person name="Rosa C.A."/>
            <person name="Scheuner C."/>
            <person name="Sibirny A.A."/>
            <person name="Slot J.C."/>
            <person name="Stielow J.B."/>
            <person name="Sun H."/>
            <person name="Kurtzman C.P."/>
            <person name="Blackwell M."/>
            <person name="Grigoriev I.V."/>
            <person name="Jeffries T.W."/>
        </authorList>
    </citation>
    <scope>NUCLEOTIDE SEQUENCE [LARGE SCALE GENOMIC DNA]</scope>
    <source>
        <strain evidence="2 3">NRRL YB-4993</strain>
    </source>
</reference>
<dbReference type="OrthoDB" id="3980401at2759"/>
<evidence type="ECO:0000313" key="3">
    <source>
        <dbReference type="Proteomes" id="UP000092555"/>
    </source>
</evidence>
<dbReference type="GeneID" id="30030355"/>
<accession>A0A1A0HA05</accession>
<gene>
    <name evidence="2" type="ORF">METBIDRAFT_41293</name>
</gene>
<keyword evidence="1" id="KW-0472">Membrane</keyword>
<keyword evidence="1" id="KW-0812">Transmembrane</keyword>